<dbReference type="EMBL" id="CP090030">
    <property type="protein sequence ID" value="UPK90274.1"/>
    <property type="molecule type" value="Genomic_DNA"/>
</dbReference>
<organism evidence="1 2">
    <name type="scientific">Fusarium solani subsp. cucurbitae</name>
    <name type="common">Neocosmosporum cucurbitae</name>
    <dbReference type="NCBI Taxonomy" id="2747967"/>
    <lineage>
        <taxon>Eukaryota</taxon>
        <taxon>Fungi</taxon>
        <taxon>Dikarya</taxon>
        <taxon>Ascomycota</taxon>
        <taxon>Pezizomycotina</taxon>
        <taxon>Sordariomycetes</taxon>
        <taxon>Hypocreomycetidae</taxon>
        <taxon>Hypocreales</taxon>
        <taxon>Nectriaceae</taxon>
        <taxon>Fusarium</taxon>
        <taxon>Fusarium solani species complex</taxon>
    </lineage>
</organism>
<sequence>MAWTNLQCSIKSNNIRQDLPLFKLASPRAVTTKDNMSVQSAPVLVIGGGIVGASIAWHLAKEKDVIIIAEAVGGVATPKSFCWLNATAATQKYYYDFRRRSMARWKEIGKELPDLPIYWGGTLTCDGTPDERANFHELQSTWGTNVRRMSQTALGALEPEIDGAQFSSVEWGLHVPEEGTIEAHVAAAQLISHAELLGAKVVKTSVIGFLKHGNGRISGVVTGCGKIRGSHVVLAAGLGSVPLLATENIKLPLNSSKGLLVNTAPTKKRYLNTLVRLPELHIRQTLDGRICFGASFAGGKPGHDPRATAEELFKQVQKAFKNGSELEFGSYTVGVRPDPEDGYPILGSTGLDGLDVAVMHSGVTNAALVGELLSKKILHGIEDPMLDHFRLDRFKKSYAKL</sequence>
<keyword evidence="2" id="KW-1185">Reference proteome</keyword>
<dbReference type="Proteomes" id="UP000830768">
    <property type="component" value="Chromosome 1"/>
</dbReference>
<gene>
    <name evidence="1" type="ORF">LCI18_001209</name>
</gene>
<proteinExistence type="predicted"/>
<protein>
    <submittedName>
        <fullName evidence="1">Uncharacterized protein</fullName>
    </submittedName>
</protein>
<reference evidence="1" key="1">
    <citation type="submission" date="2021-11" db="EMBL/GenBank/DDBJ databases">
        <title>Fusarium solani-melongenae Genome sequencing and assembly.</title>
        <authorList>
            <person name="Xie S."/>
            <person name="Huang L."/>
            <person name="Zhang X."/>
        </authorList>
    </citation>
    <scope>NUCLEOTIDE SEQUENCE</scope>
    <source>
        <strain evidence="1">CRI 24-3</strain>
    </source>
</reference>
<name>A0ACD3YMS4_FUSSC</name>
<evidence type="ECO:0000313" key="2">
    <source>
        <dbReference type="Proteomes" id="UP000830768"/>
    </source>
</evidence>
<accession>A0ACD3YMS4</accession>
<evidence type="ECO:0000313" key="1">
    <source>
        <dbReference type="EMBL" id="UPK90274.1"/>
    </source>
</evidence>